<keyword evidence="3" id="KW-0472">Membrane</keyword>
<evidence type="ECO:0000256" key="2">
    <source>
        <dbReference type="SAM" id="MobiDB-lite"/>
    </source>
</evidence>
<name>A0ABR9ILG7_RHIVS</name>
<comment type="caution">
    <text evidence="4">The sequence shown here is derived from an EMBL/GenBank/DDBJ whole genome shotgun (WGS) entry which is preliminary data.</text>
</comment>
<keyword evidence="3" id="KW-1133">Transmembrane helix</keyword>
<evidence type="ECO:0000313" key="4">
    <source>
        <dbReference type="EMBL" id="MBE1504026.1"/>
    </source>
</evidence>
<evidence type="ECO:0000313" key="5">
    <source>
        <dbReference type="Proteomes" id="UP000620262"/>
    </source>
</evidence>
<feature type="compositionally biased region" description="Basic and acidic residues" evidence="2">
    <location>
        <begin position="1"/>
        <end position="14"/>
    </location>
</feature>
<evidence type="ECO:0000256" key="3">
    <source>
        <dbReference type="SAM" id="Phobius"/>
    </source>
</evidence>
<keyword evidence="3" id="KW-0812">Transmembrane</keyword>
<dbReference type="PANTHER" id="PTHR32309:SF13">
    <property type="entry name" value="FERRIC ENTEROBACTIN TRANSPORT PROTEIN FEPE"/>
    <property type="match status" value="1"/>
</dbReference>
<dbReference type="Proteomes" id="UP000620262">
    <property type="component" value="Unassembled WGS sequence"/>
</dbReference>
<keyword evidence="5" id="KW-1185">Reference proteome</keyword>
<dbReference type="EMBL" id="JADBEC010000001">
    <property type="protein sequence ID" value="MBE1504026.1"/>
    <property type="molecule type" value="Genomic_DNA"/>
</dbReference>
<proteinExistence type="predicted"/>
<organism evidence="4 5">
    <name type="scientific">Rhizobium viscosum</name>
    <name type="common">Arthrobacter viscosus</name>
    <dbReference type="NCBI Taxonomy" id="1673"/>
    <lineage>
        <taxon>Bacteria</taxon>
        <taxon>Pseudomonadati</taxon>
        <taxon>Pseudomonadota</taxon>
        <taxon>Alphaproteobacteria</taxon>
        <taxon>Hyphomicrobiales</taxon>
        <taxon>Rhizobiaceae</taxon>
        <taxon>Rhizobium/Agrobacterium group</taxon>
        <taxon>Rhizobium</taxon>
    </lineage>
</organism>
<reference evidence="4 5" key="1">
    <citation type="submission" date="2020-10" db="EMBL/GenBank/DDBJ databases">
        <title>Sequencing the genomes of 1000 actinobacteria strains.</title>
        <authorList>
            <person name="Klenk H.-P."/>
        </authorList>
    </citation>
    <scope>NUCLEOTIDE SEQUENCE [LARGE SCALE GENOMIC DNA]</scope>
    <source>
        <strain evidence="4 5">DSM 7307</strain>
    </source>
</reference>
<protein>
    <submittedName>
        <fullName evidence="4">Uncharacterized protein involved in exopolysaccharide biosynthesis</fullName>
    </submittedName>
</protein>
<dbReference type="RefSeq" id="WP_192728122.1">
    <property type="nucleotide sequence ID" value="NZ_BAAAVL010000001.1"/>
</dbReference>
<gene>
    <name evidence="4" type="ORF">H4W29_001207</name>
</gene>
<keyword evidence="1" id="KW-0175">Coiled coil</keyword>
<feature type="region of interest" description="Disordered" evidence="2">
    <location>
        <begin position="1"/>
        <end position="38"/>
    </location>
</feature>
<accession>A0ABR9ILG7</accession>
<dbReference type="PANTHER" id="PTHR32309">
    <property type="entry name" value="TYROSINE-PROTEIN KINASE"/>
    <property type="match status" value="1"/>
</dbReference>
<evidence type="ECO:0000256" key="1">
    <source>
        <dbReference type="SAM" id="Coils"/>
    </source>
</evidence>
<feature type="compositionally biased region" description="Basic and acidic residues" evidence="2">
    <location>
        <begin position="24"/>
        <end position="38"/>
    </location>
</feature>
<sequence length="592" mass="62680">MHDSRAKNSFHDRATTSLRGQRQSHAEKNTHPPEIRPSEAELLRAIGRLLDEQRAKARQTKPLVDRIETILGSRLQAANDIASVSAPEPSRPAPEPTTQFVQVHHVVPVEKTPILPVSREIRRSNWGRSALIVAALSFGGAATPILMPSSPALYTAETTLAVDAGASNRAALVGETVKRLSSVPVITSAVAALKLDRDPEFAGNNANALGVAFDLLSGSGVAADPASRAEAALKSAVTIIPDDRTGVIRLMVTTGDSDKSTRIAMRLSDAVTGGSATGKAAETATALKKENDQAQAELIAFGQKNGEGNVKVAMQLQRQIAGLDSDLKNADDNILSAKEQADKLKAAKLADVLEGSLAPDMISPALQDLRDRYAIAKTALAQLSADLGPRHPRLLQQQSEVDGLKDSIGKELVRLAQNANGTAKAAVDARRQLSDRRNALIAQSRDTGVDLAKLTELREKASAARSRLEEEVSTTGAIGDGRVAVRKPALVLPVSRGSNFDFNALVGGLAGLAAGLGLAFVPRFFRRQPERTPITVPVQAPILAPAPELAQAPALTQVSEPAPLPQAADEVDALRSQIASLRDRLHAHQVSR</sequence>
<feature type="coiled-coil region" evidence="1">
    <location>
        <begin position="313"/>
        <end position="386"/>
    </location>
</feature>
<feature type="transmembrane region" description="Helical" evidence="3">
    <location>
        <begin position="502"/>
        <end position="521"/>
    </location>
</feature>
<dbReference type="InterPro" id="IPR050445">
    <property type="entry name" value="Bact_polysacc_biosynth/exp"/>
</dbReference>